<gene>
    <name evidence="1" type="ORF">MCC93_09390</name>
</gene>
<dbReference type="AlphaFoldDB" id="A0A0C1EAN4"/>
<sequence>MPIIKRRVMKVFRKSVFWQHYKAGRLDRQVSYFEQRLFD</sequence>
<proteinExistence type="predicted"/>
<comment type="caution">
    <text evidence="1">The sequence shown here is derived from an EMBL/GenBank/DDBJ whole genome shotgun (WGS) entry which is preliminary data.</text>
</comment>
<dbReference type="EMBL" id="JUFZ01000039">
    <property type="protein sequence ID" value="KIC09124.1"/>
    <property type="molecule type" value="Genomic_DNA"/>
</dbReference>
<accession>A0A0C1EAN4</accession>
<organism evidence="1 2">
    <name type="scientific">Morococcus cerebrosus</name>
    <dbReference type="NCBI Taxonomy" id="1056807"/>
    <lineage>
        <taxon>Bacteria</taxon>
        <taxon>Pseudomonadati</taxon>
        <taxon>Pseudomonadota</taxon>
        <taxon>Betaproteobacteria</taxon>
        <taxon>Neisseriales</taxon>
        <taxon>Neisseriaceae</taxon>
        <taxon>Morococcus</taxon>
    </lineage>
</organism>
<evidence type="ECO:0000313" key="1">
    <source>
        <dbReference type="EMBL" id="KIC09124.1"/>
    </source>
</evidence>
<protein>
    <submittedName>
        <fullName evidence="1">Uncharacterized protein</fullName>
    </submittedName>
</protein>
<evidence type="ECO:0000313" key="2">
    <source>
        <dbReference type="Proteomes" id="UP000031390"/>
    </source>
</evidence>
<dbReference type="Proteomes" id="UP000031390">
    <property type="component" value="Unassembled WGS sequence"/>
</dbReference>
<reference evidence="1 2" key="1">
    <citation type="submission" date="2014-12" db="EMBL/GenBank/DDBJ databases">
        <title>Genome sequence of Morococcus cerebrosus.</title>
        <authorList>
            <person name="Shin S.-K."/>
            <person name="Yi H."/>
        </authorList>
    </citation>
    <scope>NUCLEOTIDE SEQUENCE [LARGE SCALE GENOMIC DNA]</scope>
    <source>
        <strain evidence="1 2">CIP 81.93</strain>
    </source>
</reference>
<name>A0A0C1EAN4_9NEIS</name>